<keyword evidence="2" id="KW-1185">Reference proteome</keyword>
<protein>
    <recommendedName>
        <fullName evidence="3">Transposase</fullName>
    </recommendedName>
</protein>
<reference evidence="1 2" key="1">
    <citation type="submission" date="2023-07" db="EMBL/GenBank/DDBJ databases">
        <title>Sequencing the genomes of 1000 actinobacteria strains.</title>
        <authorList>
            <person name="Klenk H.-P."/>
        </authorList>
    </citation>
    <scope>NUCLEOTIDE SEQUENCE [LARGE SCALE GENOMIC DNA]</scope>
    <source>
        <strain evidence="1 2">DSM 44109</strain>
    </source>
</reference>
<dbReference type="EMBL" id="JAUSRB010000002">
    <property type="protein sequence ID" value="MDP9868911.1"/>
    <property type="molecule type" value="Genomic_DNA"/>
</dbReference>
<name>A0ABT9RJC9_9ACTN</name>
<evidence type="ECO:0000313" key="2">
    <source>
        <dbReference type="Proteomes" id="UP001230426"/>
    </source>
</evidence>
<gene>
    <name evidence="1" type="ORF">J2S55_008177</name>
</gene>
<organism evidence="1 2">
    <name type="scientific">Streptosporangium brasiliense</name>
    <dbReference type="NCBI Taxonomy" id="47480"/>
    <lineage>
        <taxon>Bacteria</taxon>
        <taxon>Bacillati</taxon>
        <taxon>Actinomycetota</taxon>
        <taxon>Actinomycetes</taxon>
        <taxon>Streptosporangiales</taxon>
        <taxon>Streptosporangiaceae</taxon>
        <taxon>Streptosporangium</taxon>
    </lineage>
</organism>
<accession>A0ABT9RJC9</accession>
<sequence length="35" mass="3850">MDIKQRYALAVTAQEKTALAEMLETCPAVGARRGR</sequence>
<evidence type="ECO:0008006" key="3">
    <source>
        <dbReference type="Google" id="ProtNLM"/>
    </source>
</evidence>
<dbReference type="Proteomes" id="UP001230426">
    <property type="component" value="Unassembled WGS sequence"/>
</dbReference>
<comment type="caution">
    <text evidence="1">The sequence shown here is derived from an EMBL/GenBank/DDBJ whole genome shotgun (WGS) entry which is preliminary data.</text>
</comment>
<evidence type="ECO:0000313" key="1">
    <source>
        <dbReference type="EMBL" id="MDP9868911.1"/>
    </source>
</evidence>
<proteinExistence type="predicted"/>